<comment type="function">
    <text evidence="7">Poorly processive, error-prone DNA polymerase involved in untargeted mutagenesis. Copies undamaged DNA at stalled replication forks, which arise in vivo from mismatched or misaligned primer ends. These misaligned primers can be extended by PolIV. Exhibits no 3'-5' exonuclease (proofreading) activity. May be involved in translesional synthesis, in conjunction with the beta clamp from PolIII.</text>
</comment>
<evidence type="ECO:0000313" key="10">
    <source>
        <dbReference type="Proteomes" id="UP001163726"/>
    </source>
</evidence>
<dbReference type="PANTHER" id="PTHR11076:SF33">
    <property type="entry name" value="DNA POLYMERASE KAPPA"/>
    <property type="match status" value="1"/>
</dbReference>
<evidence type="ECO:0000256" key="3">
    <source>
        <dbReference type="ARBA" id="ARBA00022705"/>
    </source>
</evidence>
<evidence type="ECO:0000256" key="2">
    <source>
        <dbReference type="ARBA" id="ARBA00022457"/>
    </source>
</evidence>
<feature type="domain" description="UmuC" evidence="8">
    <location>
        <begin position="8"/>
        <end position="189"/>
    </location>
</feature>
<dbReference type="RefSeq" id="WP_268073226.1">
    <property type="nucleotide sequence ID" value="NZ_CP109965.1"/>
</dbReference>
<dbReference type="GO" id="GO:0003887">
    <property type="term" value="F:DNA-directed DNA polymerase activity"/>
    <property type="evidence" value="ECO:0007669"/>
    <property type="project" value="UniProtKB-EC"/>
</dbReference>
<dbReference type="EC" id="2.7.7.7" evidence="7"/>
<dbReference type="InterPro" id="IPR043128">
    <property type="entry name" value="Rev_trsase/Diguanyl_cyclase"/>
</dbReference>
<dbReference type="NCBIfam" id="NF002677">
    <property type="entry name" value="PRK02406.1"/>
    <property type="match status" value="1"/>
</dbReference>
<evidence type="ECO:0000256" key="5">
    <source>
        <dbReference type="ARBA" id="ARBA00022932"/>
    </source>
</evidence>
<comment type="subunit">
    <text evidence="7">Monomer.</text>
</comment>
<dbReference type="Gene3D" id="3.30.1490.100">
    <property type="entry name" value="DNA polymerase, Y-family, little finger domain"/>
    <property type="match status" value="1"/>
</dbReference>
<feature type="active site" evidence="7">
    <location>
        <position position="108"/>
    </location>
</feature>
<dbReference type="InterPro" id="IPR036775">
    <property type="entry name" value="DNA_pol_Y-fam_lit_finger_sf"/>
</dbReference>
<dbReference type="Proteomes" id="UP001163726">
    <property type="component" value="Chromosome"/>
</dbReference>
<comment type="similarity">
    <text evidence="1 7">Belongs to the DNA polymerase type-Y family.</text>
</comment>
<dbReference type="Gene3D" id="3.40.1170.60">
    <property type="match status" value="1"/>
</dbReference>
<keyword evidence="10" id="KW-1185">Reference proteome</keyword>
<dbReference type="InterPro" id="IPR050116">
    <property type="entry name" value="DNA_polymerase-Y"/>
</dbReference>
<keyword evidence="7" id="KW-0963">Cytoplasm</keyword>
<keyword evidence="5 7" id="KW-0239">DNA-directed DNA polymerase</keyword>
<keyword evidence="4 7" id="KW-0227">DNA damage</keyword>
<dbReference type="SUPFAM" id="SSF56672">
    <property type="entry name" value="DNA/RNA polymerases"/>
    <property type="match status" value="1"/>
</dbReference>
<comment type="catalytic activity">
    <reaction evidence="7">
        <text>DNA(n) + a 2'-deoxyribonucleoside 5'-triphosphate = DNA(n+1) + diphosphate</text>
        <dbReference type="Rhea" id="RHEA:22508"/>
        <dbReference type="Rhea" id="RHEA-COMP:17339"/>
        <dbReference type="Rhea" id="RHEA-COMP:17340"/>
        <dbReference type="ChEBI" id="CHEBI:33019"/>
        <dbReference type="ChEBI" id="CHEBI:61560"/>
        <dbReference type="ChEBI" id="CHEBI:173112"/>
        <dbReference type="EC" id="2.7.7.7"/>
    </reaction>
</comment>
<keyword evidence="7 9" id="KW-0548">Nucleotidyltransferase</keyword>
<organism evidence="9 10">
    <name type="scientific">Catenovulum adriaticum</name>
    <dbReference type="NCBI Taxonomy" id="2984846"/>
    <lineage>
        <taxon>Bacteria</taxon>
        <taxon>Pseudomonadati</taxon>
        <taxon>Pseudomonadota</taxon>
        <taxon>Gammaproteobacteria</taxon>
        <taxon>Alteromonadales</taxon>
        <taxon>Alteromonadaceae</taxon>
        <taxon>Catenovulum</taxon>
    </lineage>
</organism>
<dbReference type="CDD" id="cd03586">
    <property type="entry name" value="PolY_Pol_IV_kappa"/>
    <property type="match status" value="1"/>
</dbReference>
<evidence type="ECO:0000256" key="1">
    <source>
        <dbReference type="ARBA" id="ARBA00010945"/>
    </source>
</evidence>
<dbReference type="InterPro" id="IPR022880">
    <property type="entry name" value="DNApol_IV"/>
</dbReference>
<dbReference type="PANTHER" id="PTHR11076">
    <property type="entry name" value="DNA REPAIR POLYMERASE UMUC / TRANSFERASE FAMILY MEMBER"/>
    <property type="match status" value="1"/>
</dbReference>
<evidence type="ECO:0000256" key="6">
    <source>
        <dbReference type="ARBA" id="ARBA00023204"/>
    </source>
</evidence>
<dbReference type="PROSITE" id="PS50173">
    <property type="entry name" value="UMUC"/>
    <property type="match status" value="1"/>
</dbReference>
<feature type="binding site" evidence="7">
    <location>
        <position position="107"/>
    </location>
    <ligand>
        <name>Mg(2+)</name>
        <dbReference type="ChEBI" id="CHEBI:18420"/>
    </ligand>
</feature>
<dbReference type="Pfam" id="PF11798">
    <property type="entry name" value="IMS_HHH"/>
    <property type="match status" value="1"/>
</dbReference>
<keyword evidence="6 7" id="KW-0234">DNA repair</keyword>
<dbReference type="InterPro" id="IPR017961">
    <property type="entry name" value="DNA_pol_Y-fam_little_finger"/>
</dbReference>
<feature type="binding site" evidence="7">
    <location>
        <position position="12"/>
    </location>
    <ligand>
        <name>Mg(2+)</name>
        <dbReference type="ChEBI" id="CHEBI:18420"/>
    </ligand>
</feature>
<feature type="site" description="Substrate discrimination" evidence="7">
    <location>
        <position position="17"/>
    </location>
</feature>
<evidence type="ECO:0000256" key="4">
    <source>
        <dbReference type="ARBA" id="ARBA00022763"/>
    </source>
</evidence>
<dbReference type="Pfam" id="PF00817">
    <property type="entry name" value="IMS"/>
    <property type="match status" value="1"/>
</dbReference>
<keyword evidence="7" id="KW-0479">Metal-binding</keyword>
<protein>
    <recommendedName>
        <fullName evidence="7">DNA polymerase IV</fullName>
        <shortName evidence="7">Pol IV</shortName>
        <ecNumber evidence="7">2.7.7.7</ecNumber>
    </recommendedName>
</protein>
<dbReference type="Gene3D" id="3.30.70.270">
    <property type="match status" value="1"/>
</dbReference>
<dbReference type="EMBL" id="CP109965">
    <property type="protein sequence ID" value="WAJ69069.1"/>
    <property type="molecule type" value="Genomic_DNA"/>
</dbReference>
<proteinExistence type="inferred from homology"/>
<dbReference type="Pfam" id="PF11799">
    <property type="entry name" value="IMS_C"/>
    <property type="match status" value="1"/>
</dbReference>
<dbReference type="SUPFAM" id="SSF100879">
    <property type="entry name" value="Lesion bypass DNA polymerase (Y-family), little finger domain"/>
    <property type="match status" value="1"/>
</dbReference>
<dbReference type="InterPro" id="IPR024728">
    <property type="entry name" value="PolY_HhH_motif"/>
</dbReference>
<keyword evidence="7 9" id="KW-0808">Transferase</keyword>
<keyword evidence="7" id="KW-0460">Magnesium</keyword>
<sequence length="365" mass="41321">MTQKSRKIIHVDMDCFFAAVEMRENPKLKQVPLAVGGSRDRRGVISTCNYIARQYGIHSAMATAHAFKLCPNLVLVPGNMALYREVSAQVRNIFLRYSEIIEPLSLDEAYIDVTDSAYFKGSATLIAQAIRHDIEKETQLTASAGVAPNKFLAKIASEENKPNGLYVITPQNVSEFVRELDLKKIHGVGKATLKKLNQLGLYTAADIRNFDQSRLIKHFGRFATHLRERCQGVDDRTVNTHRIRKSIGVERTFAKDLTQISQSRGAIKKLFDDLVGRIKAADKQNQIKKLSVKLKFDDFQLTSLESSQFNHINLLTLENFEYLLSTAWQRSQGRSVRLIGLSVGLNEVTDKDIHIGMHQQLRFKF</sequence>
<keyword evidence="3 7" id="KW-0235">DNA replication</keyword>
<evidence type="ECO:0000259" key="8">
    <source>
        <dbReference type="PROSITE" id="PS50173"/>
    </source>
</evidence>
<dbReference type="Gene3D" id="1.10.150.20">
    <property type="entry name" value="5' to 3' exonuclease, C-terminal subdomain"/>
    <property type="match status" value="1"/>
</dbReference>
<comment type="cofactor">
    <cofactor evidence="7">
        <name>Mg(2+)</name>
        <dbReference type="ChEBI" id="CHEBI:18420"/>
    </cofactor>
    <text evidence="7">Binds 2 magnesium ions per subunit.</text>
</comment>
<keyword evidence="2 7" id="KW-0515">Mutator protein</keyword>
<comment type="subcellular location">
    <subcellularLocation>
        <location evidence="7">Cytoplasm</location>
    </subcellularLocation>
</comment>
<dbReference type="HAMAP" id="MF_01113">
    <property type="entry name" value="DNApol_IV"/>
    <property type="match status" value="1"/>
</dbReference>
<dbReference type="InterPro" id="IPR001126">
    <property type="entry name" value="UmuC"/>
</dbReference>
<evidence type="ECO:0000256" key="7">
    <source>
        <dbReference type="HAMAP-Rule" id="MF_01113"/>
    </source>
</evidence>
<accession>A0ABY7AHY4</accession>
<keyword evidence="7" id="KW-0238">DNA-binding</keyword>
<gene>
    <name evidence="7 9" type="primary">dinB</name>
    <name evidence="9" type="ORF">OLW01_07640</name>
</gene>
<dbReference type="InterPro" id="IPR043502">
    <property type="entry name" value="DNA/RNA_pol_sf"/>
</dbReference>
<reference evidence="9" key="1">
    <citation type="submission" date="2022-10" db="EMBL/GenBank/DDBJ databases">
        <title>Catenovulum adriacola sp. nov. isolated in the Harbour of Susak.</title>
        <authorList>
            <person name="Schoch T."/>
            <person name="Reich S.J."/>
            <person name="Stoeferle S."/>
            <person name="Flaiz M."/>
            <person name="Kazda M."/>
            <person name="Riedel C.U."/>
            <person name="Duerre P."/>
        </authorList>
    </citation>
    <scope>NUCLEOTIDE SEQUENCE</scope>
    <source>
        <strain evidence="9">TS8</strain>
    </source>
</reference>
<evidence type="ECO:0000313" key="9">
    <source>
        <dbReference type="EMBL" id="WAJ69069.1"/>
    </source>
</evidence>
<name>A0ABY7AHY4_9ALTE</name>